<feature type="compositionally biased region" description="Low complexity" evidence="1">
    <location>
        <begin position="22"/>
        <end position="33"/>
    </location>
</feature>
<gene>
    <name evidence="2" type="ORF">HCBG_00053</name>
</gene>
<dbReference type="AlphaFoldDB" id="C0NAA7"/>
<organism evidence="2 3">
    <name type="scientific">Ajellomyces capsulatus (strain G186AR / H82 / ATCC MYA-2454 / RMSCC 2432)</name>
    <name type="common">Darling's disease fungus</name>
    <name type="synonym">Histoplasma capsulatum</name>
    <dbReference type="NCBI Taxonomy" id="447093"/>
    <lineage>
        <taxon>Eukaryota</taxon>
        <taxon>Fungi</taxon>
        <taxon>Dikarya</taxon>
        <taxon>Ascomycota</taxon>
        <taxon>Pezizomycotina</taxon>
        <taxon>Eurotiomycetes</taxon>
        <taxon>Eurotiomycetidae</taxon>
        <taxon>Onygenales</taxon>
        <taxon>Ajellomycetaceae</taxon>
        <taxon>Histoplasma</taxon>
    </lineage>
</organism>
<dbReference type="InterPro" id="IPR009003">
    <property type="entry name" value="Peptidase_S1_PA"/>
</dbReference>
<dbReference type="Proteomes" id="UP000001631">
    <property type="component" value="Unassembled WGS sequence"/>
</dbReference>
<dbReference type="RefSeq" id="XP_045291078.1">
    <property type="nucleotide sequence ID" value="XM_045427103.1"/>
</dbReference>
<dbReference type="InParanoid" id="C0NAA7"/>
<dbReference type="GeneID" id="69033070"/>
<feature type="compositionally biased region" description="Pro residues" evidence="1">
    <location>
        <begin position="34"/>
        <end position="43"/>
    </location>
</feature>
<name>C0NAA7_AJECG</name>
<evidence type="ECO:0000313" key="3">
    <source>
        <dbReference type="Proteomes" id="UP000001631"/>
    </source>
</evidence>
<protein>
    <submittedName>
        <fullName evidence="2">Uncharacterized protein</fullName>
    </submittedName>
</protein>
<keyword evidence="3" id="KW-1185">Reference proteome</keyword>
<reference evidence="2" key="1">
    <citation type="submission" date="2009-02" db="EMBL/GenBank/DDBJ databases">
        <title>The Genome Sequence of Ajellomyces capsulatus strain G186AR.</title>
        <authorList>
            <consortium name="The Broad Institute Genome Sequencing Platform"/>
            <person name="Champion M."/>
            <person name="Cuomo C."/>
            <person name="Ma L.-J."/>
            <person name="Henn M.R."/>
            <person name="Sil A."/>
            <person name="Goldman B."/>
            <person name="Young S.K."/>
            <person name="Kodira C.D."/>
            <person name="Zeng Q."/>
            <person name="Koehrsen M."/>
            <person name="Alvarado L."/>
            <person name="Berlin A."/>
            <person name="Borenstein D."/>
            <person name="Chen Z."/>
            <person name="Engels R."/>
            <person name="Freedman E."/>
            <person name="Gellesch M."/>
            <person name="Goldberg J."/>
            <person name="Griggs A."/>
            <person name="Gujja S."/>
            <person name="Heiman D."/>
            <person name="Hepburn T."/>
            <person name="Howarth C."/>
            <person name="Jen D."/>
            <person name="Larson L."/>
            <person name="Lewis B."/>
            <person name="Mehta T."/>
            <person name="Park D."/>
            <person name="Pearson M."/>
            <person name="Roberts A."/>
            <person name="Saif S."/>
            <person name="Shea T."/>
            <person name="Shenoy N."/>
            <person name="Sisk P."/>
            <person name="Stolte C."/>
            <person name="Sykes S."/>
            <person name="Walk T."/>
            <person name="White J."/>
            <person name="Yandava C."/>
            <person name="Klein B."/>
            <person name="McEwen J.G."/>
            <person name="Puccia R."/>
            <person name="Goldman G.H."/>
            <person name="Felipe M.S."/>
            <person name="Nino-Vega G."/>
            <person name="San-Blas G."/>
            <person name="Taylor J."/>
            <person name="Mendoza L."/>
            <person name="Galagan J."/>
            <person name="Nusbaum C."/>
            <person name="Birren B."/>
        </authorList>
    </citation>
    <scope>NUCLEOTIDE SEQUENCE</scope>
    <source>
        <strain evidence="2">G186AR</strain>
    </source>
</reference>
<sequence>MSSVPGSRRRAVNRSSEDCYASPSLPSLESSSPSPGPSPPPLPKRQKRSSGSSSDSDESTNGIRVEDFRVGGPYLCALPTLNLALSEQHPTFKKWKSGLEQGIVDLLNRHSIHWKTLDLVDRRSARYDDDGKTETVIVPATRDIPDRSWLNACLDIRNLFQLHNLPTLNIEIIDPQASAERYTFPVFEDDKIYPKWHDLSARICELIGMEGWLSLECFRRGTSPDRQNNPPTIVLSIPLDAPRTWKAERDQITALLDDEGLQEVAVEVVRSYIWRTTDMDLTSVILPDNAWEQKAQLGMSIAPHGSDYSGSTFGGFLQLLHPSTKQWNTFGLTCYHCVDSEEGSNDSSRLSKDVKEWRETGMRVDQAKSANILIDQPALKDHMKRMELIEEATEDWMKSPIRERIEAAVSNNEFITPTDEAQYKRFQDNINQLLTIKHKAEKFFAAGDALLGRVSAASRYRFTSFPMKRQLDWALIEIVTPRIGSNNVPPTGSYRDGFADFSGQLMEQSSVNDPPHGSALYKIGRRTNFTSGRYQGLHSVHLESWKTDKTDKKAVAVMEEAAVTDKNGLQFCAPGDSGSFIFDVETKFVGLLFAGNMETGVGYFTPAAILFEDIKAMTGALEPYQLVKTERLMLEIGCEMHQANVYAWSLLEWKDGTDKISDISGPGGSPVDAAQDRVTLHYTMAGSERRCIVDKYQYCIHADRV</sequence>
<dbReference type="SUPFAM" id="SSF50494">
    <property type="entry name" value="Trypsin-like serine proteases"/>
    <property type="match status" value="1"/>
</dbReference>
<dbReference type="STRING" id="447093.C0NAA7"/>
<dbReference type="EMBL" id="GG663363">
    <property type="protein sequence ID" value="EEH10598.1"/>
    <property type="molecule type" value="Genomic_DNA"/>
</dbReference>
<dbReference type="VEuPathDB" id="FungiDB:I7I50_01772"/>
<dbReference type="InterPro" id="IPR043504">
    <property type="entry name" value="Peptidase_S1_PA_chymotrypsin"/>
</dbReference>
<accession>C0NAA7</accession>
<feature type="region of interest" description="Disordered" evidence="1">
    <location>
        <begin position="1"/>
        <end position="63"/>
    </location>
</feature>
<dbReference type="Gene3D" id="2.40.10.10">
    <property type="entry name" value="Trypsin-like serine proteases"/>
    <property type="match status" value="1"/>
</dbReference>
<dbReference type="HOGENOM" id="CLU_028989_0_0_1"/>
<proteinExistence type="predicted"/>
<evidence type="ECO:0000313" key="2">
    <source>
        <dbReference type="EMBL" id="EEH10598.1"/>
    </source>
</evidence>
<evidence type="ECO:0000256" key="1">
    <source>
        <dbReference type="SAM" id="MobiDB-lite"/>
    </source>
</evidence>